<sequence length="211" mass="23606">MNQLYILLLALWSACSKWNSYSPDGRYWNYPTTPAPTTSSSLCRYWYNRPCNWATNGHHSDVPVPSITVFRKMGDGEHVIVMCSFGRRLIESSFQLSLTSEYNSALMNPQCFSNNVCVFDVNVSSPVSLTCVHQINSVVNRQSVTYTYSPPDFVAGPHCSDHHDGGVSSFYIGFFSFIVVGLFIMIVAVIMATIKSKAKGVCFTQTTHFHV</sequence>
<keyword evidence="1" id="KW-0472">Membrane</keyword>
<comment type="caution">
    <text evidence="3">The sequence shown here is derived from an EMBL/GenBank/DDBJ whole genome shotgun (WGS) entry which is preliminary data.</text>
</comment>
<evidence type="ECO:0000313" key="3">
    <source>
        <dbReference type="EMBL" id="KAI2662061.1"/>
    </source>
</evidence>
<organism evidence="3 4">
    <name type="scientific">Labeo rohita</name>
    <name type="common">Indian major carp</name>
    <name type="synonym">Cyprinus rohita</name>
    <dbReference type="NCBI Taxonomy" id="84645"/>
    <lineage>
        <taxon>Eukaryota</taxon>
        <taxon>Metazoa</taxon>
        <taxon>Chordata</taxon>
        <taxon>Craniata</taxon>
        <taxon>Vertebrata</taxon>
        <taxon>Euteleostomi</taxon>
        <taxon>Actinopterygii</taxon>
        <taxon>Neopterygii</taxon>
        <taxon>Teleostei</taxon>
        <taxon>Ostariophysi</taxon>
        <taxon>Cypriniformes</taxon>
        <taxon>Cyprinidae</taxon>
        <taxon>Labeoninae</taxon>
        <taxon>Labeonini</taxon>
        <taxon>Labeo</taxon>
    </lineage>
</organism>
<reference evidence="3 4" key="1">
    <citation type="submission" date="2022-01" db="EMBL/GenBank/DDBJ databases">
        <title>A high-quality chromosome-level genome assembly of rohu carp, Labeo rohita.</title>
        <authorList>
            <person name="Arick M.A. II"/>
            <person name="Hsu C.-Y."/>
            <person name="Magbanua Z."/>
            <person name="Pechanova O."/>
            <person name="Grover C."/>
            <person name="Miller E."/>
            <person name="Thrash A."/>
            <person name="Ezzel L."/>
            <person name="Alam S."/>
            <person name="Benzie J."/>
            <person name="Hamilton M."/>
            <person name="Karsi A."/>
            <person name="Lawrence M.L."/>
            <person name="Peterson D.G."/>
        </authorList>
    </citation>
    <scope>NUCLEOTIDE SEQUENCE [LARGE SCALE GENOMIC DNA]</scope>
    <source>
        <strain evidence="4">BAU-BD-2019</strain>
        <tissue evidence="3">Blood</tissue>
    </source>
</reference>
<dbReference type="Proteomes" id="UP000830375">
    <property type="component" value="Unassembled WGS sequence"/>
</dbReference>
<dbReference type="EMBL" id="JACTAM010000008">
    <property type="protein sequence ID" value="KAI2662061.1"/>
    <property type="molecule type" value="Genomic_DNA"/>
</dbReference>
<accession>A0ABQ8MGP9</accession>
<keyword evidence="2" id="KW-0732">Signal</keyword>
<feature type="chain" id="PRO_5046811807" evidence="2">
    <location>
        <begin position="17"/>
        <end position="211"/>
    </location>
</feature>
<proteinExistence type="predicted"/>
<keyword evidence="1" id="KW-1133">Transmembrane helix</keyword>
<evidence type="ECO:0000313" key="4">
    <source>
        <dbReference type="Proteomes" id="UP000830375"/>
    </source>
</evidence>
<evidence type="ECO:0000256" key="1">
    <source>
        <dbReference type="SAM" id="Phobius"/>
    </source>
</evidence>
<feature type="signal peptide" evidence="2">
    <location>
        <begin position="1"/>
        <end position="16"/>
    </location>
</feature>
<evidence type="ECO:0000256" key="2">
    <source>
        <dbReference type="SAM" id="SignalP"/>
    </source>
</evidence>
<name>A0ABQ8MGP9_LABRO</name>
<gene>
    <name evidence="3" type="ORF">H4Q32_007799</name>
</gene>
<feature type="transmembrane region" description="Helical" evidence="1">
    <location>
        <begin position="170"/>
        <end position="194"/>
    </location>
</feature>
<keyword evidence="1" id="KW-0812">Transmembrane</keyword>
<keyword evidence="4" id="KW-1185">Reference proteome</keyword>
<protein>
    <submittedName>
        <fullName evidence="3">Protein argonaute-3</fullName>
    </submittedName>
</protein>